<gene>
    <name evidence="2" type="ORF">MAG551_00136</name>
</gene>
<evidence type="ECO:0000313" key="3">
    <source>
        <dbReference type="Proteomes" id="UP000722750"/>
    </source>
</evidence>
<name>A0A942A0H7_9BACT</name>
<accession>A0A942A0H7</accession>
<reference evidence="2" key="1">
    <citation type="journal article" date="2021" name="ISME J.">
        <title>Fine-scale metabolic discontinuity in a stratified prokaryote microbiome of a Red Sea deep halocline.</title>
        <authorList>
            <person name="Michoud G."/>
            <person name="Ngugi D.K."/>
            <person name="Barozzi A."/>
            <person name="Merlino G."/>
            <person name="Calleja M.L."/>
            <person name="Delgado-Huertas A."/>
            <person name="Moran X.A.G."/>
            <person name="Daffonchio D."/>
        </authorList>
    </citation>
    <scope>NUCLEOTIDE SEQUENCE</scope>
    <source>
        <strain evidence="2">SuakinDeep_MAG55_1</strain>
    </source>
</reference>
<proteinExistence type="predicted"/>
<organism evidence="2 3">
    <name type="scientific">Candidatus Scalindua arabica</name>
    <dbReference type="NCBI Taxonomy" id="1127984"/>
    <lineage>
        <taxon>Bacteria</taxon>
        <taxon>Pseudomonadati</taxon>
        <taxon>Planctomycetota</taxon>
        <taxon>Candidatus Brocadiia</taxon>
        <taxon>Candidatus Brocadiales</taxon>
        <taxon>Candidatus Scalinduaceae</taxon>
        <taxon>Candidatus Scalindua</taxon>
    </lineage>
</organism>
<feature type="compositionally biased region" description="Basic and acidic residues" evidence="1">
    <location>
        <begin position="43"/>
        <end position="56"/>
    </location>
</feature>
<sequence length="63" mass="7520">MIKDAPTIKRIRDSRHRISGKFDHDPQKIIEYYIEIQKKHKERLLDNEKGTKDSNHVSDLTMT</sequence>
<dbReference type="AlphaFoldDB" id="A0A942A0H7"/>
<dbReference type="Proteomes" id="UP000722750">
    <property type="component" value="Unassembled WGS sequence"/>
</dbReference>
<dbReference type="EMBL" id="JAANXD010000007">
    <property type="protein sequence ID" value="MBS1257101.1"/>
    <property type="molecule type" value="Genomic_DNA"/>
</dbReference>
<comment type="caution">
    <text evidence="2">The sequence shown here is derived from an EMBL/GenBank/DDBJ whole genome shotgun (WGS) entry which is preliminary data.</text>
</comment>
<protein>
    <submittedName>
        <fullName evidence="2">Uncharacterized protein</fullName>
    </submittedName>
</protein>
<evidence type="ECO:0000313" key="2">
    <source>
        <dbReference type="EMBL" id="MBS1257101.1"/>
    </source>
</evidence>
<feature type="region of interest" description="Disordered" evidence="1">
    <location>
        <begin position="43"/>
        <end position="63"/>
    </location>
</feature>
<evidence type="ECO:0000256" key="1">
    <source>
        <dbReference type="SAM" id="MobiDB-lite"/>
    </source>
</evidence>